<dbReference type="EMBL" id="GBXM01101342">
    <property type="protein sequence ID" value="JAH07235.1"/>
    <property type="molecule type" value="Transcribed_RNA"/>
</dbReference>
<protein>
    <submittedName>
        <fullName evidence="1">Uncharacterized protein</fullName>
    </submittedName>
</protein>
<organism evidence="1">
    <name type="scientific">Anguilla anguilla</name>
    <name type="common">European freshwater eel</name>
    <name type="synonym">Muraena anguilla</name>
    <dbReference type="NCBI Taxonomy" id="7936"/>
    <lineage>
        <taxon>Eukaryota</taxon>
        <taxon>Metazoa</taxon>
        <taxon>Chordata</taxon>
        <taxon>Craniata</taxon>
        <taxon>Vertebrata</taxon>
        <taxon>Euteleostomi</taxon>
        <taxon>Actinopterygii</taxon>
        <taxon>Neopterygii</taxon>
        <taxon>Teleostei</taxon>
        <taxon>Anguilliformes</taxon>
        <taxon>Anguillidae</taxon>
        <taxon>Anguilla</taxon>
    </lineage>
</organism>
<accession>A0A0E9PT40</accession>
<reference evidence="1" key="2">
    <citation type="journal article" date="2015" name="Fish Shellfish Immunol.">
        <title>Early steps in the European eel (Anguilla anguilla)-Vibrio vulnificus interaction in the gills: Role of the RtxA13 toxin.</title>
        <authorList>
            <person name="Callol A."/>
            <person name="Pajuelo D."/>
            <person name="Ebbesson L."/>
            <person name="Teles M."/>
            <person name="MacKenzie S."/>
            <person name="Amaro C."/>
        </authorList>
    </citation>
    <scope>NUCLEOTIDE SEQUENCE</scope>
</reference>
<evidence type="ECO:0000313" key="1">
    <source>
        <dbReference type="EMBL" id="JAH07235.1"/>
    </source>
</evidence>
<sequence length="48" mass="5455">MSSIHLPLLLTSTSLRTRVGARVLNCGCPLFLKPRFHRRNFTPELGTF</sequence>
<dbReference type="AlphaFoldDB" id="A0A0E9PT40"/>
<proteinExistence type="predicted"/>
<reference evidence="1" key="1">
    <citation type="submission" date="2014-11" db="EMBL/GenBank/DDBJ databases">
        <authorList>
            <person name="Amaro Gonzalez C."/>
        </authorList>
    </citation>
    <scope>NUCLEOTIDE SEQUENCE</scope>
</reference>
<name>A0A0E9PT40_ANGAN</name>